<sequence length="46" mass="4810">MSTAFFTPNFLIAIAESPPVEVTLPAISTAVAMHTGHMGFSSLRCG</sequence>
<comment type="caution">
    <text evidence="1">The sequence shown here is derived from an EMBL/GenBank/DDBJ whole genome shotgun (WGS) entry which is preliminary data.</text>
</comment>
<proteinExistence type="predicted"/>
<protein>
    <submittedName>
        <fullName evidence="1">Uncharacterized protein</fullName>
    </submittedName>
</protein>
<evidence type="ECO:0000313" key="1">
    <source>
        <dbReference type="EMBL" id="NYF49838.1"/>
    </source>
</evidence>
<evidence type="ECO:0000313" key="2">
    <source>
        <dbReference type="Proteomes" id="UP000534186"/>
    </source>
</evidence>
<dbReference type="EMBL" id="JACCCV010000001">
    <property type="protein sequence ID" value="NYF49838.1"/>
    <property type="molecule type" value="Genomic_DNA"/>
</dbReference>
<organism evidence="1 2">
    <name type="scientific">Tunturiibacter lichenicola</name>
    <dbReference type="NCBI Taxonomy" id="2051959"/>
    <lineage>
        <taxon>Bacteria</taxon>
        <taxon>Pseudomonadati</taxon>
        <taxon>Acidobacteriota</taxon>
        <taxon>Terriglobia</taxon>
        <taxon>Terriglobales</taxon>
        <taxon>Acidobacteriaceae</taxon>
        <taxon>Tunturiibacter</taxon>
    </lineage>
</organism>
<dbReference type="AlphaFoldDB" id="A0A7Y9NJB5"/>
<dbReference type="Proteomes" id="UP000534186">
    <property type="component" value="Unassembled WGS sequence"/>
</dbReference>
<reference evidence="1 2" key="1">
    <citation type="submission" date="2020-07" db="EMBL/GenBank/DDBJ databases">
        <title>Genomic Encyclopedia of Type Strains, Phase IV (KMG-V): Genome sequencing to study the core and pangenomes of soil and plant-associated prokaryotes.</title>
        <authorList>
            <person name="Whitman W."/>
        </authorList>
    </citation>
    <scope>NUCLEOTIDE SEQUENCE [LARGE SCALE GENOMIC DNA]</scope>
    <source>
        <strain evidence="1 2">M8UP30</strain>
    </source>
</reference>
<accession>A0A7Y9NJB5</accession>
<name>A0A7Y9NJB5_9BACT</name>
<gene>
    <name evidence="1" type="ORF">HDF12_000203</name>
</gene>